<proteinExistence type="predicted"/>
<feature type="domain" description="N-terminal" evidence="1">
    <location>
        <begin position="14"/>
        <end position="133"/>
    </location>
</feature>
<dbReference type="Pfam" id="PF08401">
    <property type="entry name" value="ArdcN"/>
    <property type="match status" value="1"/>
</dbReference>
<reference evidence="3" key="1">
    <citation type="journal article" date="2020" name="Science">
        <title>Unexpected conservation and global transmission of agrobacterial virulence plasmids.</title>
        <authorList>
            <person name="Weisberg A.J."/>
            <person name="Davis E.W. 2nd"/>
            <person name="Tabima J."/>
            <person name="Belcher M.S."/>
            <person name="Miller M."/>
            <person name="Kuo C.H."/>
            <person name="Loper J.E."/>
            <person name="Grunwald N.J."/>
            <person name="Putnam M.L."/>
            <person name="Chang J.H."/>
        </authorList>
    </citation>
    <scope>NUCLEOTIDE SEQUENCE</scope>
    <source>
        <strain evidence="3">17-1853-1a</strain>
    </source>
</reference>
<evidence type="ECO:0000259" key="1">
    <source>
        <dbReference type="Pfam" id="PF08401"/>
    </source>
</evidence>
<evidence type="ECO:0000313" key="4">
    <source>
        <dbReference type="Proteomes" id="UP000702952"/>
    </source>
</evidence>
<dbReference type="InterPro" id="IPR013610">
    <property type="entry name" value="ArdC_N"/>
</dbReference>
<dbReference type="InterPro" id="IPR017113">
    <property type="entry name" value="Antirestriction_ArdC"/>
</dbReference>
<dbReference type="Pfam" id="PF18818">
    <property type="entry name" value="MPTase-PolyVal"/>
    <property type="match status" value="1"/>
</dbReference>
<dbReference type="AlphaFoldDB" id="A0AA44F518"/>
<dbReference type="InterPro" id="IPR041459">
    <property type="entry name" value="MPTase-PolyVal"/>
</dbReference>
<dbReference type="GO" id="GO:0003697">
    <property type="term" value="F:single-stranded DNA binding"/>
    <property type="evidence" value="ECO:0007669"/>
    <property type="project" value="InterPro"/>
</dbReference>
<gene>
    <name evidence="3" type="ORF">G6M46_16645</name>
</gene>
<protein>
    <submittedName>
        <fullName evidence="3">DUF1738 domain-containing protein</fullName>
    </submittedName>
</protein>
<sequence length="310" mass="34735">MSKEVESKTETRADVYARITDKIIAALEEGVRPWVQPWNSRHLAGRVSRPLRHNGEPYSGINVLLLWSEATTRGYGASTWMTFRQAQELGASVRKGETGSMVVYANRISKTETDGGGRDVEREIAFLKAYTVFNIEQIDGLGDRYADSREEIVERPVDRIAEADAFFAAAGATVRHGGAQAFYAPGPDMIQMPPIETFRDVESYYATLAHESIHWAGARHRLNRDLSKYAKDRSERAREELIAELGAVFLAADLCIVPEMEPRPDHASYLASWLQVLANDKRFIVQAAAQAQRAVAYLHELQPETRRQAA</sequence>
<evidence type="ECO:0000313" key="3">
    <source>
        <dbReference type="EMBL" id="NTC29761.1"/>
    </source>
</evidence>
<name>A0AA44F518_AGRTU</name>
<dbReference type="EMBL" id="JAAMAY010000027">
    <property type="protein sequence ID" value="NTC29761.1"/>
    <property type="molecule type" value="Genomic_DNA"/>
</dbReference>
<dbReference type="PIRSF" id="PIRSF037112">
    <property type="entry name" value="Antirestriction_ArdC"/>
    <property type="match status" value="1"/>
</dbReference>
<organism evidence="3 4">
    <name type="scientific">Agrobacterium tumefaciens</name>
    <dbReference type="NCBI Taxonomy" id="358"/>
    <lineage>
        <taxon>Bacteria</taxon>
        <taxon>Pseudomonadati</taxon>
        <taxon>Pseudomonadota</taxon>
        <taxon>Alphaproteobacteria</taxon>
        <taxon>Hyphomicrobiales</taxon>
        <taxon>Rhizobiaceae</taxon>
        <taxon>Rhizobium/Agrobacterium group</taxon>
        <taxon>Agrobacterium</taxon>
        <taxon>Agrobacterium tumefaciens complex</taxon>
    </lineage>
</organism>
<comment type="caution">
    <text evidence="3">The sequence shown here is derived from an EMBL/GenBank/DDBJ whole genome shotgun (WGS) entry which is preliminary data.</text>
</comment>
<accession>A0AA44F518</accession>
<feature type="domain" description="Polyvalent protein metallopeptidase" evidence="2">
    <location>
        <begin position="162"/>
        <end position="290"/>
    </location>
</feature>
<dbReference type="Proteomes" id="UP000702952">
    <property type="component" value="Unassembled WGS sequence"/>
</dbReference>
<evidence type="ECO:0000259" key="2">
    <source>
        <dbReference type="Pfam" id="PF18818"/>
    </source>
</evidence>